<evidence type="ECO:0000313" key="3">
    <source>
        <dbReference type="Proteomes" id="UP001147760"/>
    </source>
</evidence>
<comment type="caution">
    <text evidence="2">The sequence shown here is derived from an EMBL/GenBank/DDBJ whole genome shotgun (WGS) entry which is preliminary data.</text>
</comment>
<evidence type="ECO:0008006" key="4">
    <source>
        <dbReference type="Google" id="ProtNLM"/>
    </source>
</evidence>
<evidence type="ECO:0000313" key="2">
    <source>
        <dbReference type="EMBL" id="KAJ5469913.1"/>
    </source>
</evidence>
<evidence type="ECO:0000256" key="1">
    <source>
        <dbReference type="SAM" id="MobiDB-lite"/>
    </source>
</evidence>
<protein>
    <recommendedName>
        <fullName evidence="4">RNase H type-1 domain-containing protein</fullName>
    </recommendedName>
</protein>
<dbReference type="Proteomes" id="UP001147760">
    <property type="component" value="Unassembled WGS sequence"/>
</dbReference>
<organism evidence="2 3">
    <name type="scientific">Penicillium desertorum</name>
    <dbReference type="NCBI Taxonomy" id="1303715"/>
    <lineage>
        <taxon>Eukaryota</taxon>
        <taxon>Fungi</taxon>
        <taxon>Dikarya</taxon>
        <taxon>Ascomycota</taxon>
        <taxon>Pezizomycotina</taxon>
        <taxon>Eurotiomycetes</taxon>
        <taxon>Eurotiomycetidae</taxon>
        <taxon>Eurotiales</taxon>
        <taxon>Aspergillaceae</taxon>
        <taxon>Penicillium</taxon>
    </lineage>
</organism>
<dbReference type="AlphaFoldDB" id="A0A9X0BK14"/>
<sequence length="292" mass="32630">MQAHWYLLFFCNLEVKSLVSTRAFVSLSISSDESVLLPNLQIHPSHIIVIMHHIWIMAAIATSGAIGAAALQALARTATLQPKPASTDDRPIRSTRKRNCASTGGQSVEPPELKENAGAKLKFIEFVFHINDAIAKDIAKGIVNRPIQQKVYKRLIILGRWPPSSGRKAWSLRNGKERAYSNRMVWRSATQWNYLPTNSHLHNKAKEVLIFTDDCNTPRRIHGRLAYYPDGDMAHQIEAITQHSKTPGHCVIWLHLSPANYGALGNVAADKLARKSQKKFELEQLATVPPPV</sequence>
<accession>A0A9X0BK14</accession>
<reference evidence="2" key="1">
    <citation type="submission" date="2022-12" db="EMBL/GenBank/DDBJ databases">
        <authorList>
            <person name="Petersen C."/>
        </authorList>
    </citation>
    <scope>NUCLEOTIDE SEQUENCE</scope>
    <source>
        <strain evidence="2">IBT 17660</strain>
    </source>
</reference>
<proteinExistence type="predicted"/>
<keyword evidence="3" id="KW-1185">Reference proteome</keyword>
<name>A0A9X0BK14_9EURO</name>
<reference evidence="2" key="2">
    <citation type="journal article" date="2023" name="IMA Fungus">
        <title>Comparative genomic study of the Penicillium genus elucidates a diverse pangenome and 15 lateral gene transfer events.</title>
        <authorList>
            <person name="Petersen C."/>
            <person name="Sorensen T."/>
            <person name="Nielsen M.R."/>
            <person name="Sondergaard T.E."/>
            <person name="Sorensen J.L."/>
            <person name="Fitzpatrick D.A."/>
            <person name="Frisvad J.C."/>
            <person name="Nielsen K.L."/>
        </authorList>
    </citation>
    <scope>NUCLEOTIDE SEQUENCE</scope>
    <source>
        <strain evidence="2">IBT 17660</strain>
    </source>
</reference>
<dbReference type="EMBL" id="JAPWDO010000005">
    <property type="protein sequence ID" value="KAJ5469913.1"/>
    <property type="molecule type" value="Genomic_DNA"/>
</dbReference>
<feature type="region of interest" description="Disordered" evidence="1">
    <location>
        <begin position="82"/>
        <end position="112"/>
    </location>
</feature>
<gene>
    <name evidence="2" type="ORF">N7530_007270</name>
</gene>